<evidence type="ECO:0000313" key="3">
    <source>
        <dbReference type="Proteomes" id="UP001589609"/>
    </source>
</evidence>
<dbReference type="Proteomes" id="UP001589609">
    <property type="component" value="Unassembled WGS sequence"/>
</dbReference>
<evidence type="ECO:0000313" key="2">
    <source>
        <dbReference type="EMBL" id="MFB9757424.1"/>
    </source>
</evidence>
<dbReference type="InterPro" id="IPR030395">
    <property type="entry name" value="GP_PDE_dom"/>
</dbReference>
<sequence length="246" mass="27857">MKHPLIFAHRGVKGTHPENTMAAFLEAEHIGAHGIELDIHLSNDGEIIVIHDETLDRTTNGTGLAFNYTLQQLKALDAGSFFDHRFAGEQIPSLREVLAWAAGTALLLNIELKNDIIRYPELEQKTVQLVREYGLEDRVIFSSFNHESIELLASLAPEIHRALLYHEPLPDALIEARKRQASGLHPNFMLLTKEFVQCAQQAGFTLRPYTINEYKDLENMIALGVDVIITDWPARAFELIKERELL</sequence>
<protein>
    <submittedName>
        <fullName evidence="2">Glycerophosphodiester phosphodiesterase</fullName>
    </submittedName>
</protein>
<dbReference type="EMBL" id="JBHMAF010000010">
    <property type="protein sequence ID" value="MFB9757424.1"/>
    <property type="molecule type" value="Genomic_DNA"/>
</dbReference>
<name>A0ABV5WA07_9BACI</name>
<comment type="caution">
    <text evidence="2">The sequence shown here is derived from an EMBL/GenBank/DDBJ whole genome shotgun (WGS) entry which is preliminary data.</text>
</comment>
<keyword evidence="3" id="KW-1185">Reference proteome</keyword>
<reference evidence="2 3" key="1">
    <citation type="submission" date="2024-09" db="EMBL/GenBank/DDBJ databases">
        <authorList>
            <person name="Sun Q."/>
            <person name="Mori K."/>
        </authorList>
    </citation>
    <scope>NUCLEOTIDE SEQUENCE [LARGE SCALE GENOMIC DNA]</scope>
    <source>
        <strain evidence="2 3">JCM 11201</strain>
    </source>
</reference>
<dbReference type="CDD" id="cd08563">
    <property type="entry name" value="GDPD_TtGDE_like"/>
    <property type="match status" value="1"/>
</dbReference>
<dbReference type="InterPro" id="IPR017946">
    <property type="entry name" value="PLC-like_Pdiesterase_TIM-brl"/>
</dbReference>
<accession>A0ABV5WA07</accession>
<dbReference type="RefSeq" id="WP_379947739.1">
    <property type="nucleotide sequence ID" value="NZ_JBHMAF010000010.1"/>
</dbReference>
<proteinExistence type="predicted"/>
<feature type="domain" description="GP-PDE" evidence="1">
    <location>
        <begin position="4"/>
        <end position="240"/>
    </location>
</feature>
<organism evidence="2 3">
    <name type="scientific">Ectobacillus funiculus</name>
    <dbReference type="NCBI Taxonomy" id="137993"/>
    <lineage>
        <taxon>Bacteria</taxon>
        <taxon>Bacillati</taxon>
        <taxon>Bacillota</taxon>
        <taxon>Bacilli</taxon>
        <taxon>Bacillales</taxon>
        <taxon>Bacillaceae</taxon>
        <taxon>Ectobacillus</taxon>
    </lineage>
</organism>
<dbReference type="PROSITE" id="PS51704">
    <property type="entry name" value="GP_PDE"/>
    <property type="match status" value="1"/>
</dbReference>
<dbReference type="PANTHER" id="PTHR46211:SF1">
    <property type="entry name" value="GLYCEROPHOSPHODIESTER PHOSPHODIESTERASE, CYTOPLASMIC"/>
    <property type="match status" value="1"/>
</dbReference>
<evidence type="ECO:0000259" key="1">
    <source>
        <dbReference type="PROSITE" id="PS51704"/>
    </source>
</evidence>
<dbReference type="PANTHER" id="PTHR46211">
    <property type="entry name" value="GLYCEROPHOSPHORYL DIESTER PHOSPHODIESTERASE"/>
    <property type="match status" value="1"/>
</dbReference>
<dbReference type="Gene3D" id="3.20.20.190">
    <property type="entry name" value="Phosphatidylinositol (PI) phosphodiesterase"/>
    <property type="match status" value="1"/>
</dbReference>
<dbReference type="Pfam" id="PF03009">
    <property type="entry name" value="GDPD"/>
    <property type="match status" value="1"/>
</dbReference>
<dbReference type="SUPFAM" id="SSF51695">
    <property type="entry name" value="PLC-like phosphodiesterases"/>
    <property type="match status" value="1"/>
</dbReference>
<gene>
    <name evidence="2" type="ORF">ACFFMS_02540</name>
</gene>